<protein>
    <submittedName>
        <fullName evidence="1">Uncharacterized protein</fullName>
    </submittedName>
</protein>
<proteinExistence type="predicted"/>
<evidence type="ECO:0000313" key="2">
    <source>
        <dbReference type="Proteomes" id="UP000250078"/>
    </source>
</evidence>
<sequence length="283" mass="32508">MKRYGEFNSFECIVAHYNEELSWLKPLSSETIIYSKGNLPNAEEWKAVRRLPNIGREAHTYLHHLVNHYDSLADVTLFVQGDAYNSDGRTPPHTTLSVADMKRRAIESNAEGFTSFTPVVMEFKDWDGLPWETDPKFKWWLHKNGKTMLRAKMSPAEFWSEYIGGPHPSSIYFASGAFFAVTAGTIRARPKVFYEKLLAIFTNANHPNPEYGHYIERLWGSIFLDRMDEECDSDVEEHSRTSQDLVSRTEILKEIAASLPPLPIPQEEFAKKREAWMKAETAA</sequence>
<dbReference type="EMBL" id="KV748256">
    <property type="protein sequence ID" value="OCK87704.1"/>
    <property type="molecule type" value="Genomic_DNA"/>
</dbReference>
<reference evidence="1 2" key="1">
    <citation type="journal article" date="2016" name="Nat. Commun.">
        <title>Ectomycorrhizal ecology is imprinted in the genome of the dominant symbiotic fungus Cenococcum geophilum.</title>
        <authorList>
            <consortium name="DOE Joint Genome Institute"/>
            <person name="Peter M."/>
            <person name="Kohler A."/>
            <person name="Ohm R.A."/>
            <person name="Kuo A."/>
            <person name="Krutzmann J."/>
            <person name="Morin E."/>
            <person name="Arend M."/>
            <person name="Barry K.W."/>
            <person name="Binder M."/>
            <person name="Choi C."/>
            <person name="Clum A."/>
            <person name="Copeland A."/>
            <person name="Grisel N."/>
            <person name="Haridas S."/>
            <person name="Kipfer T."/>
            <person name="LaButti K."/>
            <person name="Lindquist E."/>
            <person name="Lipzen A."/>
            <person name="Maire R."/>
            <person name="Meier B."/>
            <person name="Mihaltcheva S."/>
            <person name="Molinier V."/>
            <person name="Murat C."/>
            <person name="Poggeler S."/>
            <person name="Quandt C.A."/>
            <person name="Sperisen C."/>
            <person name="Tritt A."/>
            <person name="Tisserant E."/>
            <person name="Crous P.W."/>
            <person name="Henrissat B."/>
            <person name="Nehls U."/>
            <person name="Egli S."/>
            <person name="Spatafora J.W."/>
            <person name="Grigoriev I.V."/>
            <person name="Martin F.M."/>
        </authorList>
    </citation>
    <scope>NUCLEOTIDE SEQUENCE [LARGE SCALE GENOMIC DNA]</scope>
    <source>
        <strain evidence="1 2">1.58</strain>
    </source>
</reference>
<organism evidence="1 2">
    <name type="scientific">Cenococcum geophilum 1.58</name>
    <dbReference type="NCBI Taxonomy" id="794803"/>
    <lineage>
        <taxon>Eukaryota</taxon>
        <taxon>Fungi</taxon>
        <taxon>Dikarya</taxon>
        <taxon>Ascomycota</taxon>
        <taxon>Pezizomycotina</taxon>
        <taxon>Dothideomycetes</taxon>
        <taxon>Pleosporomycetidae</taxon>
        <taxon>Gloniales</taxon>
        <taxon>Gloniaceae</taxon>
        <taxon>Cenococcum</taxon>
    </lineage>
</organism>
<dbReference type="Proteomes" id="UP000250078">
    <property type="component" value="Unassembled WGS sequence"/>
</dbReference>
<keyword evidence="2" id="KW-1185">Reference proteome</keyword>
<name>A0ACC8EMT9_9PEZI</name>
<gene>
    <name evidence="1" type="ORF">K441DRAFT_670329</name>
</gene>
<evidence type="ECO:0000313" key="1">
    <source>
        <dbReference type="EMBL" id="OCK87704.1"/>
    </source>
</evidence>
<accession>A0ACC8EMT9</accession>